<keyword evidence="2" id="KW-0547">Nucleotide-binding</keyword>
<keyword evidence="8" id="KW-0234">DNA repair</keyword>
<dbReference type="GO" id="GO:0006302">
    <property type="term" value="P:double-strand break repair"/>
    <property type="evidence" value="ECO:0007669"/>
    <property type="project" value="InterPro"/>
</dbReference>
<dbReference type="InterPro" id="IPR038729">
    <property type="entry name" value="Rad50/SbcC_AAA"/>
</dbReference>
<organism evidence="12 13">
    <name type="scientific">Methanothermococcus okinawensis</name>
    <dbReference type="NCBI Taxonomy" id="155863"/>
    <lineage>
        <taxon>Archaea</taxon>
        <taxon>Methanobacteriati</taxon>
        <taxon>Methanobacteriota</taxon>
        <taxon>Methanomada group</taxon>
        <taxon>Methanococci</taxon>
        <taxon>Methanococcales</taxon>
        <taxon>Methanococcaceae</taxon>
        <taxon>Methanothermococcus</taxon>
    </lineage>
</organism>
<keyword evidence="6" id="KW-0067">ATP-binding</keyword>
<evidence type="ECO:0000256" key="3">
    <source>
        <dbReference type="ARBA" id="ARBA00022763"/>
    </source>
</evidence>
<dbReference type="GO" id="GO:0016887">
    <property type="term" value="F:ATP hydrolysis activity"/>
    <property type="evidence" value="ECO:0007669"/>
    <property type="project" value="InterPro"/>
</dbReference>
<evidence type="ECO:0000259" key="11">
    <source>
        <dbReference type="PROSITE" id="PS51131"/>
    </source>
</evidence>
<dbReference type="PROSITE" id="PS51131">
    <property type="entry name" value="ZN_HOOK"/>
    <property type="match status" value="1"/>
</dbReference>
<evidence type="ECO:0000256" key="9">
    <source>
        <dbReference type="PROSITE-ProRule" id="PRU00471"/>
    </source>
</evidence>
<dbReference type="Gene3D" id="3.40.50.300">
    <property type="entry name" value="P-loop containing nucleotide triphosphate hydrolases"/>
    <property type="match status" value="1"/>
</dbReference>
<name>A0A832YS21_9EURY</name>
<feature type="binding site" evidence="9">
    <location>
        <position position="518"/>
    </location>
    <ligand>
        <name>Zn(2+)</name>
        <dbReference type="ChEBI" id="CHEBI:29105"/>
    </ligand>
</feature>
<evidence type="ECO:0000313" key="13">
    <source>
        <dbReference type="Proteomes" id="UP000605144"/>
    </source>
</evidence>
<dbReference type="Proteomes" id="UP000605144">
    <property type="component" value="Unassembled WGS sequence"/>
</dbReference>
<dbReference type="SUPFAM" id="SSF75712">
    <property type="entry name" value="Rad50 coiled-coil Zn hook"/>
    <property type="match status" value="1"/>
</dbReference>
<keyword evidence="7 10" id="KW-0175">Coiled coil</keyword>
<dbReference type="Pfam" id="PF13476">
    <property type="entry name" value="AAA_23"/>
    <property type="match status" value="1"/>
</dbReference>
<feature type="non-terminal residue" evidence="12">
    <location>
        <position position="581"/>
    </location>
</feature>
<evidence type="ECO:0000256" key="7">
    <source>
        <dbReference type="ARBA" id="ARBA00023054"/>
    </source>
</evidence>
<dbReference type="SUPFAM" id="SSF52540">
    <property type="entry name" value="P-loop containing nucleoside triphosphate hydrolases"/>
    <property type="match status" value="1"/>
</dbReference>
<dbReference type="AlphaFoldDB" id="A0A832YS21"/>
<feature type="coiled-coil region" evidence="10">
    <location>
        <begin position="330"/>
        <end position="578"/>
    </location>
</feature>
<evidence type="ECO:0000256" key="5">
    <source>
        <dbReference type="ARBA" id="ARBA00022833"/>
    </source>
</evidence>
<dbReference type="InterPro" id="IPR027417">
    <property type="entry name" value="P-loop_NTPase"/>
</dbReference>
<evidence type="ECO:0000256" key="10">
    <source>
        <dbReference type="SAM" id="Coils"/>
    </source>
</evidence>
<evidence type="ECO:0000313" key="12">
    <source>
        <dbReference type="EMBL" id="HIP17056.1"/>
    </source>
</evidence>
<feature type="domain" description="Zinc-hook" evidence="11">
    <location>
        <begin position="473"/>
        <end position="570"/>
    </location>
</feature>
<feature type="binding site" evidence="9">
    <location>
        <position position="521"/>
    </location>
    <ligand>
        <name>Zn(2+)</name>
        <dbReference type="ChEBI" id="CHEBI:29105"/>
    </ligand>
</feature>
<protein>
    <recommendedName>
        <fullName evidence="11">Zinc-hook domain-containing protein</fullName>
    </recommendedName>
</protein>
<keyword evidence="3" id="KW-0227">DNA damage</keyword>
<proteinExistence type="predicted"/>
<sequence>MDITPKTDYFNYNIELRDSVIIKGITIKNFKSHKYTELSFNKGITTIIGHNGSGKSSIFEAMSFALYGKAGGRIRDLIKKGSRMFSINLSFELRGKTYEVFRSRGSSTIDKIKINGKPYNDALSNEEVNNIIKEILGINHNVFLNAIYIKQGEIDNLINIRPAERKKLIGELLGINKYEEVWKEMGSSIGEFKNRLENIKGQLSRIDTIKGDIEKLKEDIDNKELELKELKEKYHYKDSIYKNKKSILEEYNKKERIYNKLNEKIRDLTKDISNIEDRIRDSNRDLETIKCSMERLKNNEEYYGKYCSIENELKDISKDMEEYREYYDNYTKLVAIREKLKNEIERINREIKDKGIESIDIEHIANKIENTDKKLKYLEKLLEKLSKLEDLNNKLEEINKYKEDLKKNRKYYHEYMDIEKELEELSSKYVKFKNMEERKRNIINITNKLKREILNLEEELKSINEIEERIKGEEELNKKYIKYKDEILNLNKAISEKETKIGELEEIIQKLTKVDNKCPLCQSDISDSKKEDLLNTYKNNIKREKEELNKLKMELKEYEKEMDILEKEISEIRDLKNKYER</sequence>
<gene>
    <name evidence="12" type="ORF">EYG76_01975</name>
</gene>
<accession>A0A832YS21</accession>
<dbReference type="Pfam" id="PF04423">
    <property type="entry name" value="Rad50_zn_hook"/>
    <property type="match status" value="1"/>
</dbReference>
<evidence type="ECO:0000256" key="8">
    <source>
        <dbReference type="ARBA" id="ARBA00023204"/>
    </source>
</evidence>
<dbReference type="PANTHER" id="PTHR32114:SF2">
    <property type="entry name" value="ABC TRANSPORTER ABCH.3"/>
    <property type="match status" value="1"/>
</dbReference>
<dbReference type="InterPro" id="IPR013134">
    <property type="entry name" value="Zn_hook_RAD50"/>
</dbReference>
<dbReference type="Gene3D" id="1.10.287.510">
    <property type="entry name" value="Helix hairpin bin"/>
    <property type="match status" value="1"/>
</dbReference>
<keyword evidence="5 9" id="KW-0862">Zinc</keyword>
<keyword evidence="1 9" id="KW-0479">Metal-binding</keyword>
<dbReference type="GO" id="GO:0005524">
    <property type="term" value="F:ATP binding"/>
    <property type="evidence" value="ECO:0007669"/>
    <property type="project" value="UniProtKB-KW"/>
</dbReference>
<feature type="coiled-coil region" evidence="10">
    <location>
        <begin position="206"/>
        <end position="299"/>
    </location>
</feature>
<dbReference type="EMBL" id="DQSV01000041">
    <property type="protein sequence ID" value="HIP17056.1"/>
    <property type="molecule type" value="Genomic_DNA"/>
</dbReference>
<evidence type="ECO:0000256" key="2">
    <source>
        <dbReference type="ARBA" id="ARBA00022741"/>
    </source>
</evidence>
<comment type="caution">
    <text evidence="12">The sequence shown here is derived from an EMBL/GenBank/DDBJ whole genome shotgun (WGS) entry which is preliminary data.</text>
</comment>
<evidence type="ECO:0000256" key="4">
    <source>
        <dbReference type="ARBA" id="ARBA00022801"/>
    </source>
</evidence>
<dbReference type="PANTHER" id="PTHR32114">
    <property type="entry name" value="ABC TRANSPORTER ABCH.3"/>
    <property type="match status" value="1"/>
</dbReference>
<evidence type="ECO:0000256" key="6">
    <source>
        <dbReference type="ARBA" id="ARBA00022840"/>
    </source>
</evidence>
<dbReference type="GO" id="GO:0046872">
    <property type="term" value="F:metal ion binding"/>
    <property type="evidence" value="ECO:0007669"/>
    <property type="project" value="UniProtKB-UniRule"/>
</dbReference>
<evidence type="ECO:0000256" key="1">
    <source>
        <dbReference type="ARBA" id="ARBA00022723"/>
    </source>
</evidence>
<reference evidence="12" key="1">
    <citation type="journal article" date="2020" name="ISME J.">
        <title>Gammaproteobacteria mediating utilization of methyl-, sulfur- and petroleum organic compounds in deep ocean hydrothermal plumes.</title>
        <authorList>
            <person name="Zhou Z."/>
            <person name="Liu Y."/>
            <person name="Pan J."/>
            <person name="Cron B.R."/>
            <person name="Toner B.M."/>
            <person name="Anantharaman K."/>
            <person name="Breier J.A."/>
            <person name="Dick G.J."/>
            <person name="Li M."/>
        </authorList>
    </citation>
    <scope>NUCLEOTIDE SEQUENCE</scope>
    <source>
        <strain evidence="12">SZUA-1385</strain>
    </source>
</reference>
<keyword evidence="4" id="KW-0378">Hydrolase</keyword>